<keyword evidence="4" id="KW-1185">Reference proteome</keyword>
<dbReference type="InterPro" id="IPR047951">
    <property type="entry name" value="Transpos_ISL3"/>
</dbReference>
<dbReference type="PANTHER" id="PTHR33498:SF1">
    <property type="entry name" value="TRANSPOSASE FOR INSERTION SEQUENCE ELEMENT IS1557"/>
    <property type="match status" value="1"/>
</dbReference>
<sequence length="232" mass="27243">MIKGKGNYCAVLIDLEKSELIAILEKRTQEEIKKVLMGWGREVLEKIEEVSIDLWKGYKSLVLEIMPNAQVVADRFHVMVQINQELDWQRKQERRKEENLLKTAKSESEKANSEKVLAGLKKSKYALLKNEKDLNEQQSRKLAEVKEVSPTLKSMQEFKEKIRQIFEEKNDWLGGLWQLGMWLDEAKKYFPKSQKTIIRWLDEIIAYFDHRTTSGVVEGINNKLKLIKRSAY</sequence>
<organism evidence="3 4">
    <name type="scientific">Planktothrix paucivesiculata PCC 9631</name>
    <dbReference type="NCBI Taxonomy" id="671071"/>
    <lineage>
        <taxon>Bacteria</taxon>
        <taxon>Bacillati</taxon>
        <taxon>Cyanobacteriota</taxon>
        <taxon>Cyanophyceae</taxon>
        <taxon>Oscillatoriophycideae</taxon>
        <taxon>Oscillatoriales</taxon>
        <taxon>Microcoleaceae</taxon>
        <taxon>Planktothrix</taxon>
    </lineage>
</organism>
<proteinExistence type="predicted"/>
<feature type="domain" description="Transposase IS204/IS1001/IS1096/IS1165 DDE" evidence="2">
    <location>
        <begin position="5"/>
        <end position="232"/>
    </location>
</feature>
<protein>
    <submittedName>
        <fullName evidence="3">Transposase</fullName>
    </submittedName>
</protein>
<dbReference type="EMBL" id="CZCS02000009">
    <property type="protein sequence ID" value="VXD12444.1"/>
    <property type="molecule type" value="Genomic_DNA"/>
</dbReference>
<dbReference type="InterPro" id="IPR002560">
    <property type="entry name" value="Transposase_DDE"/>
</dbReference>
<accession>A0A7Z9BMZ4</accession>
<feature type="coiled-coil region" evidence="1">
    <location>
        <begin position="94"/>
        <end position="148"/>
    </location>
</feature>
<dbReference type="NCBIfam" id="NF033550">
    <property type="entry name" value="transpos_ISL3"/>
    <property type="match status" value="1"/>
</dbReference>
<evidence type="ECO:0000313" key="3">
    <source>
        <dbReference type="EMBL" id="VXD12444.1"/>
    </source>
</evidence>
<dbReference type="PANTHER" id="PTHR33498">
    <property type="entry name" value="TRANSPOSASE FOR INSERTION SEQUENCE ELEMENT IS1557"/>
    <property type="match status" value="1"/>
</dbReference>
<dbReference type="Proteomes" id="UP000182190">
    <property type="component" value="Unassembled WGS sequence"/>
</dbReference>
<evidence type="ECO:0000313" key="4">
    <source>
        <dbReference type="Proteomes" id="UP000182190"/>
    </source>
</evidence>
<evidence type="ECO:0000256" key="1">
    <source>
        <dbReference type="SAM" id="Coils"/>
    </source>
</evidence>
<reference evidence="3" key="1">
    <citation type="submission" date="2019-10" db="EMBL/GenBank/DDBJ databases">
        <authorList>
            <consortium name="Genoscope - CEA"/>
            <person name="William W."/>
        </authorList>
    </citation>
    <scope>NUCLEOTIDE SEQUENCE [LARGE SCALE GENOMIC DNA]</scope>
    <source>
        <strain evidence="3">BBR_PRJEB10994</strain>
    </source>
</reference>
<name>A0A7Z9BMZ4_9CYAN</name>
<comment type="caution">
    <text evidence="3">The sequence shown here is derived from an EMBL/GenBank/DDBJ whole genome shotgun (WGS) entry which is preliminary data.</text>
</comment>
<dbReference type="Pfam" id="PF01610">
    <property type="entry name" value="DDE_Tnp_ISL3"/>
    <property type="match status" value="1"/>
</dbReference>
<dbReference type="RefSeq" id="WP_231516821.1">
    <property type="nucleotide sequence ID" value="NZ_LR735026.1"/>
</dbReference>
<keyword evidence="1" id="KW-0175">Coiled coil</keyword>
<dbReference type="AlphaFoldDB" id="A0A7Z9BMZ4"/>
<evidence type="ECO:0000259" key="2">
    <source>
        <dbReference type="Pfam" id="PF01610"/>
    </source>
</evidence>
<gene>
    <name evidence="3" type="ORF">PL9631_1060050</name>
</gene>